<comment type="subcellular location">
    <subcellularLocation>
        <location evidence="1">Cell membrane</location>
        <topology evidence="1">Multi-pass membrane protein</topology>
    </subcellularLocation>
</comment>
<feature type="transmembrane region" description="Helical" evidence="8">
    <location>
        <begin position="205"/>
        <end position="224"/>
    </location>
</feature>
<reference evidence="9 10" key="1">
    <citation type="journal article" date="2016" name="Nat. Commun.">
        <title>Thousands of microbial genomes shed light on interconnected biogeochemical processes in an aquifer system.</title>
        <authorList>
            <person name="Anantharaman K."/>
            <person name="Brown C.T."/>
            <person name="Hug L.A."/>
            <person name="Sharon I."/>
            <person name="Castelle C.J."/>
            <person name="Probst A.J."/>
            <person name="Thomas B.C."/>
            <person name="Singh A."/>
            <person name="Wilkins M.J."/>
            <person name="Karaoz U."/>
            <person name="Brodie E.L."/>
            <person name="Williams K.H."/>
            <person name="Hubbard S.S."/>
            <person name="Banfield J.F."/>
        </authorList>
    </citation>
    <scope>NUCLEOTIDE SEQUENCE [LARGE SCALE GENOMIC DNA]</scope>
</reference>
<protein>
    <recommendedName>
        <fullName evidence="11">Glycosyltransferase RgtA/B/C/D-like domain-containing protein</fullName>
    </recommendedName>
</protein>
<evidence type="ECO:0000256" key="6">
    <source>
        <dbReference type="ARBA" id="ARBA00022989"/>
    </source>
</evidence>
<dbReference type="GO" id="GO:0016763">
    <property type="term" value="F:pentosyltransferase activity"/>
    <property type="evidence" value="ECO:0007669"/>
    <property type="project" value="TreeGrafter"/>
</dbReference>
<feature type="transmembrane region" description="Helical" evidence="8">
    <location>
        <begin position="351"/>
        <end position="370"/>
    </location>
</feature>
<dbReference type="STRING" id="1802471.A2115_03450"/>
<gene>
    <name evidence="9" type="ORF">A2115_03450</name>
</gene>
<dbReference type="PANTHER" id="PTHR33908">
    <property type="entry name" value="MANNOSYLTRANSFERASE YKCB-RELATED"/>
    <property type="match status" value="1"/>
</dbReference>
<keyword evidence="3" id="KW-0328">Glycosyltransferase</keyword>
<keyword evidence="2" id="KW-1003">Cell membrane</keyword>
<evidence type="ECO:0008006" key="11">
    <source>
        <dbReference type="Google" id="ProtNLM"/>
    </source>
</evidence>
<sequence length="515" mass="57035">MYKSPLFWVFALFILGFILRVLFLPGLSLTFGYDQARDAFISQEIISGDLKVLGPPASTPGLYHGVFYYYLLAPAYFLGKGSPIVAAYFIALLNAAAVFLVFWLTKLLSKSVRAALIASFLFAVSFEATQYATWLSNPTIGVWTVPLIYIGLWLWISRQKKILGATLAALGLGLSIQAEIFLAYHLIPVVLWLFLARKQVTSQSLVTFVVVLGTSLLTMLLVEFKFGFKSIGAFTSLLGSGEGFLNRKSLGDYLTLYLNQFGRFFANSTFPSNAGWGGALGVFLIFWLVGSWRRKKAKPVSWQMFLLSYLIAHISVVSVGGTSTPFLMVGLGVAAVIVTSIFISSVWEKSFAPAAAILIVLAASNISTILSQNQLGATTFSIQKEMTLLRQLKAVDYTYSQSQGQPFSINTLTSPLWINTTWSYLYNWYGKDKYGYLPEWHGRDQVGQLGNNLSETSAATQNYFFIIEPQDGIPPQYLGWETGVEDTKSILIEEVSFGAIKVQKRQVIRALAKND</sequence>
<evidence type="ECO:0000256" key="7">
    <source>
        <dbReference type="ARBA" id="ARBA00023136"/>
    </source>
</evidence>
<feature type="transmembrane region" description="Helical" evidence="8">
    <location>
        <begin position="140"/>
        <end position="156"/>
    </location>
</feature>
<dbReference type="GO" id="GO:0005886">
    <property type="term" value="C:plasma membrane"/>
    <property type="evidence" value="ECO:0007669"/>
    <property type="project" value="UniProtKB-SubCell"/>
</dbReference>
<organism evidence="9 10">
    <name type="scientific">Candidatus Woesebacteria bacterium GWA1_41_8</name>
    <dbReference type="NCBI Taxonomy" id="1802471"/>
    <lineage>
        <taxon>Bacteria</taxon>
        <taxon>Candidatus Woeseibacteriota</taxon>
    </lineage>
</organism>
<evidence type="ECO:0000256" key="2">
    <source>
        <dbReference type="ARBA" id="ARBA00022475"/>
    </source>
</evidence>
<feature type="transmembrane region" description="Helical" evidence="8">
    <location>
        <begin position="270"/>
        <end position="290"/>
    </location>
</feature>
<evidence type="ECO:0000256" key="4">
    <source>
        <dbReference type="ARBA" id="ARBA00022679"/>
    </source>
</evidence>
<comment type="caution">
    <text evidence="9">The sequence shown here is derived from an EMBL/GenBank/DDBJ whole genome shotgun (WGS) entry which is preliminary data.</text>
</comment>
<dbReference type="PANTHER" id="PTHR33908:SF11">
    <property type="entry name" value="MEMBRANE PROTEIN"/>
    <property type="match status" value="1"/>
</dbReference>
<dbReference type="AlphaFoldDB" id="A0A1F7WL50"/>
<dbReference type="InterPro" id="IPR050297">
    <property type="entry name" value="LipidA_mod_glycosyltrf_83"/>
</dbReference>
<evidence type="ECO:0000256" key="8">
    <source>
        <dbReference type="SAM" id="Phobius"/>
    </source>
</evidence>
<feature type="transmembrane region" description="Helical" evidence="8">
    <location>
        <begin position="326"/>
        <end position="344"/>
    </location>
</feature>
<feature type="transmembrane region" description="Helical" evidence="8">
    <location>
        <begin position="6"/>
        <end position="27"/>
    </location>
</feature>
<feature type="transmembrane region" description="Helical" evidence="8">
    <location>
        <begin position="302"/>
        <end position="320"/>
    </location>
</feature>
<accession>A0A1F7WL50</accession>
<proteinExistence type="predicted"/>
<dbReference type="GO" id="GO:0009103">
    <property type="term" value="P:lipopolysaccharide biosynthetic process"/>
    <property type="evidence" value="ECO:0007669"/>
    <property type="project" value="UniProtKB-ARBA"/>
</dbReference>
<evidence type="ECO:0000256" key="5">
    <source>
        <dbReference type="ARBA" id="ARBA00022692"/>
    </source>
</evidence>
<evidence type="ECO:0000313" key="10">
    <source>
        <dbReference type="Proteomes" id="UP000176198"/>
    </source>
</evidence>
<keyword evidence="4" id="KW-0808">Transferase</keyword>
<evidence type="ECO:0000256" key="3">
    <source>
        <dbReference type="ARBA" id="ARBA00022676"/>
    </source>
</evidence>
<dbReference type="EMBL" id="MGFJ01000006">
    <property type="protein sequence ID" value="OGM03119.1"/>
    <property type="molecule type" value="Genomic_DNA"/>
</dbReference>
<keyword evidence="7 8" id="KW-0472">Membrane</keyword>
<name>A0A1F7WL50_9BACT</name>
<keyword evidence="6 8" id="KW-1133">Transmembrane helix</keyword>
<keyword evidence="5 8" id="KW-0812">Transmembrane</keyword>
<feature type="transmembrane region" description="Helical" evidence="8">
    <location>
        <begin position="168"/>
        <end position="193"/>
    </location>
</feature>
<evidence type="ECO:0000256" key="1">
    <source>
        <dbReference type="ARBA" id="ARBA00004651"/>
    </source>
</evidence>
<feature type="transmembrane region" description="Helical" evidence="8">
    <location>
        <begin position="85"/>
        <end position="104"/>
    </location>
</feature>
<dbReference type="Proteomes" id="UP000176198">
    <property type="component" value="Unassembled WGS sequence"/>
</dbReference>
<evidence type="ECO:0000313" key="9">
    <source>
        <dbReference type="EMBL" id="OGM03119.1"/>
    </source>
</evidence>